<feature type="region of interest" description="Disordered" evidence="2">
    <location>
        <begin position="588"/>
        <end position="617"/>
    </location>
</feature>
<feature type="compositionally biased region" description="Gly residues" evidence="2">
    <location>
        <begin position="417"/>
        <end position="427"/>
    </location>
</feature>
<feature type="compositionally biased region" description="Basic and acidic residues" evidence="2">
    <location>
        <begin position="1062"/>
        <end position="1079"/>
    </location>
</feature>
<feature type="compositionally biased region" description="Acidic residues" evidence="2">
    <location>
        <begin position="593"/>
        <end position="602"/>
    </location>
</feature>
<feature type="domain" description="EF-hand" evidence="3">
    <location>
        <begin position="898"/>
        <end position="933"/>
    </location>
</feature>
<accession>A0A7I4CTQ5</accession>
<evidence type="ECO:0000313" key="5">
    <source>
        <dbReference type="Proteomes" id="UP000006727"/>
    </source>
</evidence>
<evidence type="ECO:0000313" key="4">
    <source>
        <dbReference type="EnsemblPlants" id="Pp3c25_2370V3.14"/>
    </source>
</evidence>
<reference evidence="4 5" key="1">
    <citation type="journal article" date="2008" name="Science">
        <title>The Physcomitrella genome reveals evolutionary insights into the conquest of land by plants.</title>
        <authorList>
            <person name="Rensing S."/>
            <person name="Lang D."/>
            <person name="Zimmer A."/>
            <person name="Terry A."/>
            <person name="Salamov A."/>
            <person name="Shapiro H."/>
            <person name="Nishiyama T."/>
            <person name="Perroud P.-F."/>
            <person name="Lindquist E."/>
            <person name="Kamisugi Y."/>
            <person name="Tanahashi T."/>
            <person name="Sakakibara K."/>
            <person name="Fujita T."/>
            <person name="Oishi K."/>
            <person name="Shin-I T."/>
            <person name="Kuroki Y."/>
            <person name="Toyoda A."/>
            <person name="Suzuki Y."/>
            <person name="Hashimoto A."/>
            <person name="Yamaguchi K."/>
            <person name="Sugano A."/>
            <person name="Kohara Y."/>
            <person name="Fujiyama A."/>
            <person name="Anterola A."/>
            <person name="Aoki S."/>
            <person name="Ashton N."/>
            <person name="Barbazuk W.B."/>
            <person name="Barker E."/>
            <person name="Bennetzen J."/>
            <person name="Bezanilla M."/>
            <person name="Blankenship R."/>
            <person name="Cho S.H."/>
            <person name="Dutcher S."/>
            <person name="Estelle M."/>
            <person name="Fawcett J.A."/>
            <person name="Gundlach H."/>
            <person name="Hanada K."/>
            <person name="Heyl A."/>
            <person name="Hicks K.A."/>
            <person name="Hugh J."/>
            <person name="Lohr M."/>
            <person name="Mayer K."/>
            <person name="Melkozernov A."/>
            <person name="Murata T."/>
            <person name="Nelson D."/>
            <person name="Pils B."/>
            <person name="Prigge M."/>
            <person name="Reiss B."/>
            <person name="Renner T."/>
            <person name="Rombauts S."/>
            <person name="Rushton P."/>
            <person name="Sanderfoot A."/>
            <person name="Schween G."/>
            <person name="Shiu S.-H."/>
            <person name="Stueber K."/>
            <person name="Theodoulou F.L."/>
            <person name="Tu H."/>
            <person name="Van de Peer Y."/>
            <person name="Verrier P.J."/>
            <person name="Waters E."/>
            <person name="Wood A."/>
            <person name="Yang L."/>
            <person name="Cove D."/>
            <person name="Cuming A."/>
            <person name="Hasebe M."/>
            <person name="Lucas S."/>
            <person name="Mishler D.B."/>
            <person name="Reski R."/>
            <person name="Grigoriev I."/>
            <person name="Quatrano R.S."/>
            <person name="Boore J.L."/>
        </authorList>
    </citation>
    <scope>NUCLEOTIDE SEQUENCE [LARGE SCALE GENOMIC DNA]</scope>
    <source>
        <strain evidence="4 5">cv. Gransden 2004</strain>
    </source>
</reference>
<dbReference type="Gene3D" id="1.10.238.10">
    <property type="entry name" value="EF-hand"/>
    <property type="match status" value="1"/>
</dbReference>
<dbReference type="PANTHER" id="PTHR34894:SF5">
    <property type="entry name" value="EF-HAND DOMAIN-CONTAINING PROTEIN"/>
    <property type="match status" value="1"/>
</dbReference>
<proteinExistence type="predicted"/>
<dbReference type="InterPro" id="IPR018247">
    <property type="entry name" value="EF_Hand_1_Ca_BS"/>
</dbReference>
<feature type="region of interest" description="Disordered" evidence="2">
    <location>
        <begin position="442"/>
        <end position="461"/>
    </location>
</feature>
<dbReference type="AlphaFoldDB" id="A0A7I4CTQ5"/>
<name>A0A7I4CTQ5_PHYPA</name>
<feature type="compositionally biased region" description="Low complexity" evidence="2">
    <location>
        <begin position="1048"/>
        <end position="1059"/>
    </location>
</feature>
<reference evidence="4 5" key="2">
    <citation type="journal article" date="2018" name="Plant J.">
        <title>The Physcomitrella patens chromosome-scale assembly reveals moss genome structure and evolution.</title>
        <authorList>
            <person name="Lang D."/>
            <person name="Ullrich K.K."/>
            <person name="Murat F."/>
            <person name="Fuchs J."/>
            <person name="Jenkins J."/>
            <person name="Haas F.B."/>
            <person name="Piednoel M."/>
            <person name="Gundlach H."/>
            <person name="Van Bel M."/>
            <person name="Meyberg R."/>
            <person name="Vives C."/>
            <person name="Morata J."/>
            <person name="Symeonidi A."/>
            <person name="Hiss M."/>
            <person name="Muchero W."/>
            <person name="Kamisugi Y."/>
            <person name="Saleh O."/>
            <person name="Blanc G."/>
            <person name="Decker E.L."/>
            <person name="van Gessel N."/>
            <person name="Grimwood J."/>
            <person name="Hayes R.D."/>
            <person name="Graham S.W."/>
            <person name="Gunter L.E."/>
            <person name="McDaniel S.F."/>
            <person name="Hoernstein S.N.W."/>
            <person name="Larsson A."/>
            <person name="Li F.W."/>
            <person name="Perroud P.F."/>
            <person name="Phillips J."/>
            <person name="Ranjan P."/>
            <person name="Rokshar D.S."/>
            <person name="Rothfels C.J."/>
            <person name="Schneider L."/>
            <person name="Shu S."/>
            <person name="Stevenson D.W."/>
            <person name="Thummler F."/>
            <person name="Tillich M."/>
            <person name="Villarreal Aguilar J.C."/>
            <person name="Widiez T."/>
            <person name="Wong G.K."/>
            <person name="Wymore A."/>
            <person name="Zhang Y."/>
            <person name="Zimmer A.D."/>
            <person name="Quatrano R.S."/>
            <person name="Mayer K.F.X."/>
            <person name="Goodstein D."/>
            <person name="Casacuberta J.M."/>
            <person name="Vandepoele K."/>
            <person name="Reski R."/>
            <person name="Cuming A.C."/>
            <person name="Tuskan G.A."/>
            <person name="Maumus F."/>
            <person name="Salse J."/>
            <person name="Schmutz J."/>
            <person name="Rensing S.A."/>
        </authorList>
    </citation>
    <scope>NUCLEOTIDE SEQUENCE [LARGE SCALE GENOMIC DNA]</scope>
    <source>
        <strain evidence="4 5">cv. Gransden 2004</strain>
    </source>
</reference>
<keyword evidence="1" id="KW-0106">Calcium</keyword>
<dbReference type="PROSITE" id="PS00018">
    <property type="entry name" value="EF_HAND_1"/>
    <property type="match status" value="1"/>
</dbReference>
<dbReference type="EnsemblPlants" id="Pp3c25_2370V3.14">
    <property type="protein sequence ID" value="Pp3c25_2370V3.14"/>
    <property type="gene ID" value="Pp3c25_2370"/>
</dbReference>
<dbReference type="InParanoid" id="A0A7I4CTQ5"/>
<evidence type="ECO:0000256" key="2">
    <source>
        <dbReference type="SAM" id="MobiDB-lite"/>
    </source>
</evidence>
<feature type="compositionally biased region" description="Gly residues" evidence="2">
    <location>
        <begin position="352"/>
        <end position="363"/>
    </location>
</feature>
<sequence>MVSPHLSQMDLVPQFAGDHVREVRAEWDALESLQMLLPPEAETLIKDKTLLERVKGLLVHFNEPVHSKSPELVLIEEENRITRMTETVEGDESHEEQPEKGEVSKPEKRQSRSRSPSRMFQGFERDREGSLSPVFGLSVSLCPLCGQNRTFTKDGQPPPSNTLKLLGSDGETRTHLSFNDKRWFVVLFPALQPANKDKIELLGEWLRYSMRQNNCEHYDGRFADICSAFILHAIAFLEVVRQVRLQCEERGDMLLHVWRQILRVFTQVIIRVEPKLLAALEETSHLKEIIQSDRKKINQISDELALTTHNLEVTQAQLREKEVQWTQLKRCRFCAGGDDQGRDSRGRKGKHGSGIEGKHGVGASGESAVGDDGSFGFEKSHQRGDEDAEGSGPGGGAETGDAKPRGEHGGTVSAGPGDQGNAGGSIEGVGKREDLNANKHGKISEGYLHPDGLRANVGVQTDPEKTGRSLFFNILKRPVSAPAKMVTAIMEEFALAGGMVKRDRADGEEEQDKKEPEVIGLSAADMAMLEATDDMAEEVEVQTIDKKALKSLAMDSINVLEHVPDDQLEEKMTQTLFNLLGRFRNLKLSTGPDEVDDEDEGEGGSGTKKSRWGKLQRGFEEKKKNTKNFVAVVQELLARQKKPPAKMTKPKDLPNIPLAFSKMMKVNPPPKIVKLFNEHQVVKLVDAVYQKKIEADAVDDLQGNERQTACEFLYDFMLNSYGLKGLAESAVHGVFRRIKQMMVKGIDKCHKLRLFQQFCGFDPLRGYGEPDFYLYLRCLARAQSKVGVLFPSDNEQDTVMNTNPNQADILLEEPALLAQFKDDKDVALDFIEQFSAANGSVEKVSNEVQKLVKAPTVRKVDFDLLMEAIIEVAPHKADFKMPPKKKAATKAAPAITKEESTSLETLFKAGDANQDGVLTFNEFREIIESADSSVSEKQALRMFRETLQVMSGEGDSISPAAFATVAYSNGIRATPAVIFELLKKTWLQIQDDVNEEKFADDVKEKDYEDMRTELEAMLKEKDPGEVFKTVQIFSDFVIRFCGPMHAAAATEEPAATEEAAAAEERADSDEVKEEREITD</sequence>
<feature type="region of interest" description="Disordered" evidence="2">
    <location>
        <begin position="336"/>
        <end position="430"/>
    </location>
</feature>
<dbReference type="GO" id="GO:0005509">
    <property type="term" value="F:calcium ion binding"/>
    <property type="evidence" value="ECO:0007669"/>
    <property type="project" value="InterPro"/>
</dbReference>
<dbReference type="PANTHER" id="PTHR34894">
    <property type="entry name" value="SAM-DEPENDENT METHYLTRANSFERASE RSMI, CONSERVED SITE"/>
    <property type="match status" value="1"/>
</dbReference>
<organism evidence="4 5">
    <name type="scientific">Physcomitrium patens</name>
    <name type="common">Spreading-leaved earth moss</name>
    <name type="synonym">Physcomitrella patens</name>
    <dbReference type="NCBI Taxonomy" id="3218"/>
    <lineage>
        <taxon>Eukaryota</taxon>
        <taxon>Viridiplantae</taxon>
        <taxon>Streptophyta</taxon>
        <taxon>Embryophyta</taxon>
        <taxon>Bryophyta</taxon>
        <taxon>Bryophytina</taxon>
        <taxon>Bryopsida</taxon>
        <taxon>Funariidae</taxon>
        <taxon>Funariales</taxon>
        <taxon>Funariaceae</taxon>
        <taxon>Physcomitrium</taxon>
    </lineage>
</organism>
<keyword evidence="5" id="KW-1185">Reference proteome</keyword>
<reference evidence="4" key="3">
    <citation type="submission" date="2020-12" db="UniProtKB">
        <authorList>
            <consortium name="EnsemblPlants"/>
        </authorList>
    </citation>
    <scope>IDENTIFICATION</scope>
</reference>
<gene>
    <name evidence="4" type="primary">LOC112277602</name>
</gene>
<dbReference type="SUPFAM" id="SSF47473">
    <property type="entry name" value="EF-hand"/>
    <property type="match status" value="1"/>
</dbReference>
<protein>
    <recommendedName>
        <fullName evidence="3">EF-hand domain-containing protein</fullName>
    </recommendedName>
</protein>
<dbReference type="InterPro" id="IPR002048">
    <property type="entry name" value="EF_hand_dom"/>
</dbReference>
<evidence type="ECO:0000259" key="3">
    <source>
        <dbReference type="PROSITE" id="PS50222"/>
    </source>
</evidence>
<evidence type="ECO:0000256" key="1">
    <source>
        <dbReference type="ARBA" id="ARBA00022837"/>
    </source>
</evidence>
<dbReference type="InterPro" id="IPR011992">
    <property type="entry name" value="EF-hand-dom_pair"/>
</dbReference>
<dbReference type="PROSITE" id="PS50222">
    <property type="entry name" value="EF_HAND_2"/>
    <property type="match status" value="1"/>
</dbReference>
<dbReference type="Gramene" id="Pp3c25_2370V3.14">
    <property type="protein sequence ID" value="Pp3c25_2370V3.14"/>
    <property type="gene ID" value="Pp3c25_2370"/>
</dbReference>
<feature type="region of interest" description="Disordered" evidence="2">
    <location>
        <begin position="1048"/>
        <end position="1079"/>
    </location>
</feature>
<dbReference type="EMBL" id="ABEU02000025">
    <property type="status" value="NOT_ANNOTATED_CDS"/>
    <property type="molecule type" value="Genomic_DNA"/>
</dbReference>
<feature type="compositionally biased region" description="Basic and acidic residues" evidence="2">
    <location>
        <begin position="95"/>
        <end position="110"/>
    </location>
</feature>
<dbReference type="Proteomes" id="UP000006727">
    <property type="component" value="Chromosome 25"/>
</dbReference>
<feature type="region of interest" description="Disordered" evidence="2">
    <location>
        <begin position="87"/>
        <end position="123"/>
    </location>
</feature>